<evidence type="ECO:0000256" key="11">
    <source>
        <dbReference type="ARBA" id="ARBA00023204"/>
    </source>
</evidence>
<dbReference type="GO" id="GO:0003678">
    <property type="term" value="F:DNA helicase activity"/>
    <property type="evidence" value="ECO:0007669"/>
    <property type="project" value="UniProtKB-EC"/>
</dbReference>
<keyword evidence="3" id="KW-0547">Nucleotide-binding</keyword>
<evidence type="ECO:0000256" key="1">
    <source>
        <dbReference type="ARBA" id="ARBA00022485"/>
    </source>
</evidence>
<evidence type="ECO:0000256" key="7">
    <source>
        <dbReference type="ARBA" id="ARBA00022840"/>
    </source>
</evidence>
<comment type="similarity">
    <text evidence="13">Belongs to the helicase family. DinG subfamily.</text>
</comment>
<keyword evidence="5 15" id="KW-0378">Hydrolase</keyword>
<dbReference type="EC" id="3.6.4.12" evidence="15"/>
<dbReference type="GO" id="GO:0016787">
    <property type="term" value="F:hydrolase activity"/>
    <property type="evidence" value="ECO:0007669"/>
    <property type="project" value="UniProtKB-KW"/>
</dbReference>
<keyword evidence="11" id="KW-0234">DNA repair</keyword>
<dbReference type="Gene3D" id="1.10.275.40">
    <property type="match status" value="1"/>
</dbReference>
<evidence type="ECO:0000256" key="9">
    <source>
        <dbReference type="ARBA" id="ARBA00023014"/>
    </source>
</evidence>
<evidence type="ECO:0000259" key="14">
    <source>
        <dbReference type="PROSITE" id="PS51193"/>
    </source>
</evidence>
<dbReference type="InterPro" id="IPR042493">
    <property type="entry name" value="XPD_DNA_FeS"/>
</dbReference>
<dbReference type="SMART" id="SM00488">
    <property type="entry name" value="DEXDc2"/>
    <property type="match status" value="1"/>
</dbReference>
<feature type="domain" description="Helicase ATP-binding" evidence="14">
    <location>
        <begin position="183"/>
        <end position="436"/>
    </location>
</feature>
<keyword evidence="4" id="KW-0227">DNA damage</keyword>
<name>A0ABV1AJM5_9FIRM</name>
<evidence type="ECO:0000256" key="5">
    <source>
        <dbReference type="ARBA" id="ARBA00022801"/>
    </source>
</evidence>
<evidence type="ECO:0000256" key="4">
    <source>
        <dbReference type="ARBA" id="ARBA00022763"/>
    </source>
</evidence>
<dbReference type="SUPFAM" id="SSF52540">
    <property type="entry name" value="P-loop containing nucleoside triphosphate hydrolases"/>
    <property type="match status" value="3"/>
</dbReference>
<keyword evidence="16" id="KW-1185">Reference proteome</keyword>
<evidence type="ECO:0000313" key="15">
    <source>
        <dbReference type="EMBL" id="MEQ2358206.1"/>
    </source>
</evidence>
<keyword evidence="6 15" id="KW-0347">Helicase</keyword>
<dbReference type="PANTHER" id="PTHR11472">
    <property type="entry name" value="DNA REPAIR DEAD HELICASE RAD3/XP-D SUBFAMILY MEMBER"/>
    <property type="match status" value="1"/>
</dbReference>
<keyword evidence="2" id="KW-0479">Metal-binding</keyword>
<keyword evidence="8" id="KW-0408">Iron</keyword>
<accession>A0ABV1AJM5</accession>
<dbReference type="Pfam" id="PF00270">
    <property type="entry name" value="DEAD"/>
    <property type="match status" value="1"/>
</dbReference>
<dbReference type="InterPro" id="IPR011604">
    <property type="entry name" value="PDDEXK-like_dom_sf"/>
</dbReference>
<evidence type="ECO:0000256" key="13">
    <source>
        <dbReference type="ARBA" id="ARBA00038058"/>
    </source>
</evidence>
<dbReference type="InterPro" id="IPR027417">
    <property type="entry name" value="P-loop_NTPase"/>
</dbReference>
<dbReference type="SMART" id="SM00491">
    <property type="entry name" value="HELICc2"/>
    <property type="match status" value="1"/>
</dbReference>
<dbReference type="InterPro" id="IPR011545">
    <property type="entry name" value="DEAD/DEAH_box_helicase_dom"/>
</dbReference>
<comment type="caution">
    <text evidence="15">The sequence shown here is derived from an EMBL/GenBank/DDBJ whole genome shotgun (WGS) entry which is preliminary data.</text>
</comment>
<dbReference type="PANTHER" id="PTHR11472:SF34">
    <property type="entry name" value="REGULATOR OF TELOMERE ELONGATION HELICASE 1"/>
    <property type="match status" value="1"/>
</dbReference>
<dbReference type="Gene3D" id="3.90.320.10">
    <property type="match status" value="1"/>
</dbReference>
<evidence type="ECO:0000256" key="2">
    <source>
        <dbReference type="ARBA" id="ARBA00022723"/>
    </source>
</evidence>
<evidence type="ECO:0000256" key="12">
    <source>
        <dbReference type="ARBA" id="ARBA00023235"/>
    </source>
</evidence>
<dbReference type="Proteomes" id="UP001446032">
    <property type="component" value="Unassembled WGS sequence"/>
</dbReference>
<evidence type="ECO:0000256" key="3">
    <source>
        <dbReference type="ARBA" id="ARBA00022741"/>
    </source>
</evidence>
<dbReference type="InterPro" id="IPR010614">
    <property type="entry name" value="RAD3-like_helicase_DEAD"/>
</dbReference>
<dbReference type="InterPro" id="IPR006554">
    <property type="entry name" value="Helicase-like_DEXD_c2"/>
</dbReference>
<keyword evidence="10" id="KW-0238">DNA-binding</keyword>
<dbReference type="PROSITE" id="PS51193">
    <property type="entry name" value="HELICASE_ATP_BIND_2"/>
    <property type="match status" value="1"/>
</dbReference>
<dbReference type="Pfam" id="PF06733">
    <property type="entry name" value="DEAD_2"/>
    <property type="match status" value="1"/>
</dbReference>
<dbReference type="EMBL" id="JBBMEI010000019">
    <property type="protein sequence ID" value="MEQ2358206.1"/>
    <property type="molecule type" value="Genomic_DNA"/>
</dbReference>
<keyword evidence="12" id="KW-0413">Isomerase</keyword>
<keyword evidence="9" id="KW-0411">Iron-sulfur</keyword>
<gene>
    <name evidence="15" type="ORF">WMO75_07650</name>
</gene>
<evidence type="ECO:0000256" key="6">
    <source>
        <dbReference type="ARBA" id="ARBA00022806"/>
    </source>
</evidence>
<organism evidence="15 16">
    <name type="scientific">Blautia intestinihominis</name>
    <dbReference type="NCBI Taxonomy" id="3133152"/>
    <lineage>
        <taxon>Bacteria</taxon>
        <taxon>Bacillati</taxon>
        <taxon>Bacillota</taxon>
        <taxon>Clostridia</taxon>
        <taxon>Lachnospirales</taxon>
        <taxon>Lachnospiraceae</taxon>
        <taxon>Blautia</taxon>
    </lineage>
</organism>
<dbReference type="InterPro" id="IPR006555">
    <property type="entry name" value="ATP-dep_Helicase_C"/>
</dbReference>
<dbReference type="Pfam" id="PF13307">
    <property type="entry name" value="Helicase_C_2"/>
    <property type="match status" value="1"/>
</dbReference>
<dbReference type="Gene3D" id="1.10.30.20">
    <property type="entry name" value="Bacterial XPD DNA helicase, FeS cluster domain"/>
    <property type="match status" value="1"/>
</dbReference>
<sequence>MEKPVIRISVRNLVEFILRSGDLTSRSGTAADKEAMLKGSRFHRKIQKQMGSTYQAEVPLKKESEYEDLILCVEGRADGIFAENETVCIDEIKGIYKSLDSLEEPVQVHRAQALCYGWIYMEAHDLERIDIQMTYGQLDTEEIRRFRETIAREKLEKWYQDLTDEYYKWVSYQLAWRKERNASMETLEFPFPYRKGQREMVAGVYHAISEEAQIFIQAPTGIGKTMSAIFPAVRAVGQGKGETVFYLTARTITRTVAEDAFSILRGKGLHFKSITITAKEKMCFCDDMDCDPQKCPYAKGHYDRINDAVYELWTKEEAFDRETILAQAEKYSVCPFEITLDLAVWMDGIVCDYNYVFDPNVYLKRFFGENIKGKYLFLIDEAHNLVDRGREMYSASLCKEEIESTRRFVRAHSSRLYRMLGKAAKQLEVLKEESSSSWQVLENAGTLPVTLLSIQGEMDKLLEEPPSQEFVDGILKFYFAVRDFLNIAELVDENYVTYVSTDEDGKFRMKLFCVNPAANLQRCLDRGVSTVFFSATLLPLAYYRKMLSTRNENFGMYVNSPFEEEKRCLLLCRDVSSRYTRRGYEEYRRIAEYIARMSWKKKGNYMIFFPSYKLMEDVFEVYQEEFSADWVDCICQQASMNEREREEFLREFQAQGEKTLLGFCVMGGIFSEGIDLIGDRLIGVAVVGTGIPQIGCEREILKEYYDEKGEPGFDYAYRYPGMNKVLQAAGRVIRTREDIGVILLMDERFMNREYRMLFPREWSSVKTCTIGTVEASLKDFWEQVSEMESCGNEGTEPEQEDGADA</sequence>
<reference evidence="15 16" key="1">
    <citation type="submission" date="2024-03" db="EMBL/GenBank/DDBJ databases">
        <title>Human intestinal bacterial collection.</title>
        <authorList>
            <person name="Pauvert C."/>
            <person name="Hitch T.C.A."/>
            <person name="Clavel T."/>
        </authorList>
    </citation>
    <scope>NUCLEOTIDE SEQUENCE [LARGE SCALE GENOMIC DNA]</scope>
    <source>
        <strain evidence="15 16">CLA-AA-H95</strain>
    </source>
</reference>
<keyword evidence="1" id="KW-0004">4Fe-4S</keyword>
<dbReference type="InterPro" id="IPR045028">
    <property type="entry name" value="DinG/Rad3-like"/>
</dbReference>
<keyword evidence="7" id="KW-0067">ATP-binding</keyword>
<evidence type="ECO:0000313" key="16">
    <source>
        <dbReference type="Proteomes" id="UP001446032"/>
    </source>
</evidence>
<evidence type="ECO:0000256" key="10">
    <source>
        <dbReference type="ARBA" id="ARBA00023125"/>
    </source>
</evidence>
<proteinExistence type="inferred from homology"/>
<dbReference type="InterPro" id="IPR014013">
    <property type="entry name" value="Helic_SF1/SF2_ATP-bd_DinG/Rad3"/>
</dbReference>
<evidence type="ECO:0000256" key="8">
    <source>
        <dbReference type="ARBA" id="ARBA00023004"/>
    </source>
</evidence>
<protein>
    <submittedName>
        <fullName evidence="15">ATP-dependent DNA helicase</fullName>
        <ecNumber evidence="15">3.6.4.12</ecNumber>
    </submittedName>
</protein>
<dbReference type="Gene3D" id="3.40.50.300">
    <property type="entry name" value="P-loop containing nucleotide triphosphate hydrolases"/>
    <property type="match status" value="2"/>
</dbReference>
<dbReference type="RefSeq" id="WP_349077888.1">
    <property type="nucleotide sequence ID" value="NZ_JBBMEI010000019.1"/>
</dbReference>